<feature type="domain" description="RNase H type-1" evidence="1">
    <location>
        <begin position="141"/>
        <end position="263"/>
    </location>
</feature>
<dbReference type="GO" id="GO:0004523">
    <property type="term" value="F:RNA-DNA hybrid ribonuclease activity"/>
    <property type="evidence" value="ECO:0007669"/>
    <property type="project" value="InterPro"/>
</dbReference>
<dbReference type="CDD" id="cd06222">
    <property type="entry name" value="RNase_H_like"/>
    <property type="match status" value="1"/>
</dbReference>
<gene>
    <name evidence="3" type="ORF">C2845_PM03G24330</name>
</gene>
<dbReference type="InterPro" id="IPR036397">
    <property type="entry name" value="RNaseH_sf"/>
</dbReference>
<dbReference type="AlphaFoldDB" id="A0A3L6T660"/>
<name>A0A3L6T660_PANMI</name>
<reference evidence="4" key="1">
    <citation type="journal article" date="2019" name="Nat. Commun.">
        <title>The genome of broomcorn millet.</title>
        <authorList>
            <person name="Zou C."/>
            <person name="Miki D."/>
            <person name="Li D."/>
            <person name="Tang Q."/>
            <person name="Xiao L."/>
            <person name="Rajput S."/>
            <person name="Deng P."/>
            <person name="Jia W."/>
            <person name="Huang R."/>
            <person name="Zhang M."/>
            <person name="Sun Y."/>
            <person name="Hu J."/>
            <person name="Fu X."/>
            <person name="Schnable P.S."/>
            <person name="Li F."/>
            <person name="Zhang H."/>
            <person name="Feng B."/>
            <person name="Zhu X."/>
            <person name="Liu R."/>
            <person name="Schnable J.C."/>
            <person name="Zhu J.-K."/>
            <person name="Zhang H."/>
        </authorList>
    </citation>
    <scope>NUCLEOTIDE SEQUENCE [LARGE SCALE GENOMIC DNA]</scope>
</reference>
<dbReference type="Pfam" id="PF13966">
    <property type="entry name" value="zf-RVT"/>
    <property type="match status" value="1"/>
</dbReference>
<evidence type="ECO:0008006" key="5">
    <source>
        <dbReference type="Google" id="ProtNLM"/>
    </source>
</evidence>
<dbReference type="SUPFAM" id="SSF53098">
    <property type="entry name" value="Ribonuclease H-like"/>
    <property type="match status" value="1"/>
</dbReference>
<proteinExistence type="predicted"/>
<dbReference type="InterPro" id="IPR026960">
    <property type="entry name" value="RVT-Znf"/>
</dbReference>
<evidence type="ECO:0000313" key="4">
    <source>
        <dbReference type="Proteomes" id="UP000275267"/>
    </source>
</evidence>
<sequence length="298" mass="33799">MRRNLERRGMDVDTRCVLCNRGWEDGSHLFFNCKHVKRVWQVVGMEEKRKEFTELTSSLLMIQHLVQLEEDLQVKVVVLLWQWWNERNNVREGAKQRAADLLSYEIERNSAEFLAMGSPNPAEHMGIVQNWRKPEEVLKINSDGAFVAQTGEGGWGFVIRDKEGEVIYAGAGKLEHLRDALQAEIRACLEGTKGAAEMGLGRVVVETDSLILKNSLKDNSYRLAEAGGAILELKNFIREHFFSCVVNYVPRSCNKVAHALAAKGTVGTERNTPPHERWKTSAVAVPDHRRRSHSRAII</sequence>
<dbReference type="PANTHER" id="PTHR47074">
    <property type="entry name" value="BNAC02G40300D PROTEIN"/>
    <property type="match status" value="1"/>
</dbReference>
<dbReference type="Pfam" id="PF13456">
    <property type="entry name" value="RVT_3"/>
    <property type="match status" value="1"/>
</dbReference>
<comment type="caution">
    <text evidence="3">The sequence shown here is derived from an EMBL/GenBank/DDBJ whole genome shotgun (WGS) entry which is preliminary data.</text>
</comment>
<dbReference type="InterPro" id="IPR052929">
    <property type="entry name" value="RNase_H-like_EbsB-rel"/>
</dbReference>
<dbReference type="InterPro" id="IPR044730">
    <property type="entry name" value="RNase_H-like_dom_plant"/>
</dbReference>
<keyword evidence="4" id="KW-1185">Reference proteome</keyword>
<dbReference type="InterPro" id="IPR012337">
    <property type="entry name" value="RNaseH-like_sf"/>
</dbReference>
<evidence type="ECO:0000313" key="3">
    <source>
        <dbReference type="EMBL" id="RLN33599.1"/>
    </source>
</evidence>
<dbReference type="STRING" id="4540.A0A3L6T660"/>
<dbReference type="OrthoDB" id="696432at2759"/>
<dbReference type="PANTHER" id="PTHR47074:SF11">
    <property type="entry name" value="REVERSE TRANSCRIPTASE-LIKE PROTEIN"/>
    <property type="match status" value="1"/>
</dbReference>
<organism evidence="3 4">
    <name type="scientific">Panicum miliaceum</name>
    <name type="common">Proso millet</name>
    <name type="synonym">Broomcorn millet</name>
    <dbReference type="NCBI Taxonomy" id="4540"/>
    <lineage>
        <taxon>Eukaryota</taxon>
        <taxon>Viridiplantae</taxon>
        <taxon>Streptophyta</taxon>
        <taxon>Embryophyta</taxon>
        <taxon>Tracheophyta</taxon>
        <taxon>Spermatophyta</taxon>
        <taxon>Magnoliopsida</taxon>
        <taxon>Liliopsida</taxon>
        <taxon>Poales</taxon>
        <taxon>Poaceae</taxon>
        <taxon>PACMAD clade</taxon>
        <taxon>Panicoideae</taxon>
        <taxon>Panicodae</taxon>
        <taxon>Paniceae</taxon>
        <taxon>Panicinae</taxon>
        <taxon>Panicum</taxon>
        <taxon>Panicum sect. Panicum</taxon>
    </lineage>
</organism>
<feature type="domain" description="Reverse transcriptase zinc-binding" evidence="2">
    <location>
        <begin position="2"/>
        <end position="40"/>
    </location>
</feature>
<dbReference type="EMBL" id="PQIB02000002">
    <property type="protein sequence ID" value="RLN33599.1"/>
    <property type="molecule type" value="Genomic_DNA"/>
</dbReference>
<dbReference type="Proteomes" id="UP000275267">
    <property type="component" value="Unassembled WGS sequence"/>
</dbReference>
<evidence type="ECO:0000259" key="2">
    <source>
        <dbReference type="Pfam" id="PF13966"/>
    </source>
</evidence>
<protein>
    <recommendedName>
        <fullName evidence="5">RNase H type-1 domain-containing protein</fullName>
    </recommendedName>
</protein>
<dbReference type="InterPro" id="IPR002156">
    <property type="entry name" value="RNaseH_domain"/>
</dbReference>
<dbReference type="GO" id="GO:0003676">
    <property type="term" value="F:nucleic acid binding"/>
    <property type="evidence" value="ECO:0007669"/>
    <property type="project" value="InterPro"/>
</dbReference>
<dbReference type="Gene3D" id="3.30.420.10">
    <property type="entry name" value="Ribonuclease H-like superfamily/Ribonuclease H"/>
    <property type="match status" value="1"/>
</dbReference>
<evidence type="ECO:0000259" key="1">
    <source>
        <dbReference type="Pfam" id="PF13456"/>
    </source>
</evidence>
<accession>A0A3L6T660</accession>